<gene>
    <name evidence="1" type="ORF">SCALOS_LOCUS6139</name>
</gene>
<feature type="non-terminal residue" evidence="1">
    <location>
        <position position="64"/>
    </location>
</feature>
<organism evidence="1 2">
    <name type="scientific">Scutellospora calospora</name>
    <dbReference type="NCBI Taxonomy" id="85575"/>
    <lineage>
        <taxon>Eukaryota</taxon>
        <taxon>Fungi</taxon>
        <taxon>Fungi incertae sedis</taxon>
        <taxon>Mucoromycota</taxon>
        <taxon>Glomeromycotina</taxon>
        <taxon>Glomeromycetes</taxon>
        <taxon>Diversisporales</taxon>
        <taxon>Gigasporaceae</taxon>
        <taxon>Scutellospora</taxon>
    </lineage>
</organism>
<proteinExistence type="predicted"/>
<evidence type="ECO:0000313" key="2">
    <source>
        <dbReference type="Proteomes" id="UP000789860"/>
    </source>
</evidence>
<comment type="caution">
    <text evidence="1">The sequence shown here is derived from an EMBL/GenBank/DDBJ whole genome shotgun (WGS) entry which is preliminary data.</text>
</comment>
<reference evidence="1" key="1">
    <citation type="submission" date="2021-06" db="EMBL/GenBank/DDBJ databases">
        <authorList>
            <person name="Kallberg Y."/>
            <person name="Tangrot J."/>
            <person name="Rosling A."/>
        </authorList>
    </citation>
    <scope>NUCLEOTIDE SEQUENCE</scope>
    <source>
        <strain evidence="1">AU212A</strain>
    </source>
</reference>
<name>A0ACA9MC07_9GLOM</name>
<accession>A0ACA9MC07</accession>
<evidence type="ECO:0000313" key="1">
    <source>
        <dbReference type="EMBL" id="CAG8579289.1"/>
    </source>
</evidence>
<protein>
    <submittedName>
        <fullName evidence="1">2646_t:CDS:1</fullName>
    </submittedName>
</protein>
<dbReference type="Proteomes" id="UP000789860">
    <property type="component" value="Unassembled WGS sequence"/>
</dbReference>
<sequence length="64" mass="7709">MSKDFAKKGIINEQLLINSILFQIKIILKQYHRKLKELNILVNDDDLRKIELLNENQRKIFDEI</sequence>
<keyword evidence="2" id="KW-1185">Reference proteome</keyword>
<dbReference type="EMBL" id="CAJVPM010011205">
    <property type="protein sequence ID" value="CAG8579289.1"/>
    <property type="molecule type" value="Genomic_DNA"/>
</dbReference>